<evidence type="ECO:0000313" key="2">
    <source>
        <dbReference type="Proteomes" id="UP001165960"/>
    </source>
</evidence>
<proteinExistence type="predicted"/>
<dbReference type="Proteomes" id="UP001165960">
    <property type="component" value="Unassembled WGS sequence"/>
</dbReference>
<dbReference type="EMBL" id="QTSX02004271">
    <property type="protein sequence ID" value="KAJ9066972.1"/>
    <property type="molecule type" value="Genomic_DNA"/>
</dbReference>
<comment type="caution">
    <text evidence="1">The sequence shown here is derived from an EMBL/GenBank/DDBJ whole genome shotgun (WGS) entry which is preliminary data.</text>
</comment>
<evidence type="ECO:0000313" key="1">
    <source>
        <dbReference type="EMBL" id="KAJ9066972.1"/>
    </source>
</evidence>
<accession>A0ACC2SXG6</accession>
<organism evidence="1 2">
    <name type="scientific">Entomophthora muscae</name>
    <dbReference type="NCBI Taxonomy" id="34485"/>
    <lineage>
        <taxon>Eukaryota</taxon>
        <taxon>Fungi</taxon>
        <taxon>Fungi incertae sedis</taxon>
        <taxon>Zoopagomycota</taxon>
        <taxon>Entomophthoromycotina</taxon>
        <taxon>Entomophthoromycetes</taxon>
        <taxon>Entomophthorales</taxon>
        <taxon>Entomophthoraceae</taxon>
        <taxon>Entomophthora</taxon>
    </lineage>
</organism>
<sequence length="168" mass="18516">MSGLPPDWTPYTPGAKIPDGFFLNQNTLIPLPAFNAMSAQGFFQAPSSMPQPTNKSAMPAYVAQRLQSAALEPLAGANNNTAAWSQSAQSKLVQIKFPQQFWIAEISIHLTHDAGTWCNKWHKEHTNKNWNTVVIHMCAVLQARVDLASNKDNMLKSDNVWLAGDAIN</sequence>
<reference evidence="1" key="1">
    <citation type="submission" date="2022-04" db="EMBL/GenBank/DDBJ databases">
        <title>Genome of the entomopathogenic fungus Entomophthora muscae.</title>
        <authorList>
            <person name="Elya C."/>
            <person name="Lovett B.R."/>
            <person name="Lee E."/>
            <person name="Macias A.M."/>
            <person name="Hajek A.E."/>
            <person name="De Bivort B.L."/>
            <person name="Kasson M.T."/>
            <person name="De Fine Licht H.H."/>
            <person name="Stajich J.E."/>
        </authorList>
    </citation>
    <scope>NUCLEOTIDE SEQUENCE</scope>
    <source>
        <strain evidence="1">Berkeley</strain>
    </source>
</reference>
<protein>
    <submittedName>
        <fullName evidence="1">Uncharacterized protein</fullName>
    </submittedName>
</protein>
<keyword evidence="2" id="KW-1185">Reference proteome</keyword>
<gene>
    <name evidence="1" type="ORF">DSO57_1004402</name>
</gene>
<name>A0ACC2SXG6_9FUNG</name>